<dbReference type="PROSITE" id="PS50829">
    <property type="entry name" value="GYF"/>
    <property type="match status" value="1"/>
</dbReference>
<comment type="caution">
    <text evidence="3">The sequence shown here is derived from an EMBL/GenBank/DDBJ whole genome shotgun (WGS) entry which is preliminary data.</text>
</comment>
<organism evidence="3 4">
    <name type="scientific">Paramecium primaurelia</name>
    <dbReference type="NCBI Taxonomy" id="5886"/>
    <lineage>
        <taxon>Eukaryota</taxon>
        <taxon>Sar</taxon>
        <taxon>Alveolata</taxon>
        <taxon>Ciliophora</taxon>
        <taxon>Intramacronucleata</taxon>
        <taxon>Oligohymenophorea</taxon>
        <taxon>Peniculida</taxon>
        <taxon>Parameciidae</taxon>
        <taxon>Paramecium</taxon>
    </lineage>
</organism>
<dbReference type="OMA" id="QKWPVAK"/>
<feature type="region of interest" description="Disordered" evidence="1">
    <location>
        <begin position="193"/>
        <end position="214"/>
    </location>
</feature>
<reference evidence="3" key="1">
    <citation type="submission" date="2021-01" db="EMBL/GenBank/DDBJ databases">
        <authorList>
            <consortium name="Genoscope - CEA"/>
            <person name="William W."/>
        </authorList>
    </citation>
    <scope>NUCLEOTIDE SEQUENCE</scope>
</reference>
<name>A0A8S1LAH0_PARPR</name>
<protein>
    <recommendedName>
        <fullName evidence="2">GYF domain-containing protein</fullName>
    </recommendedName>
</protein>
<evidence type="ECO:0000313" key="3">
    <source>
        <dbReference type="EMBL" id="CAD8063351.1"/>
    </source>
</evidence>
<dbReference type="InterPro" id="IPR003169">
    <property type="entry name" value="GYF"/>
</dbReference>
<gene>
    <name evidence="3" type="ORF">PPRIM_AZ9-3.1.T0340278</name>
</gene>
<evidence type="ECO:0000259" key="2">
    <source>
        <dbReference type="PROSITE" id="PS50829"/>
    </source>
</evidence>
<dbReference type="AlphaFoldDB" id="A0A8S1LAH0"/>
<proteinExistence type="predicted"/>
<accession>A0A8S1LAH0</accession>
<evidence type="ECO:0000256" key="1">
    <source>
        <dbReference type="SAM" id="MobiDB-lite"/>
    </source>
</evidence>
<dbReference type="Proteomes" id="UP000688137">
    <property type="component" value="Unassembled WGS sequence"/>
</dbReference>
<evidence type="ECO:0000313" key="4">
    <source>
        <dbReference type="Proteomes" id="UP000688137"/>
    </source>
</evidence>
<dbReference type="Pfam" id="PF02213">
    <property type="entry name" value="GYF"/>
    <property type="match status" value="1"/>
</dbReference>
<keyword evidence="4" id="KW-1185">Reference proteome</keyword>
<feature type="domain" description="GYF" evidence="2">
    <location>
        <begin position="114"/>
        <end position="167"/>
    </location>
</feature>
<sequence>MNYKKETLELLGYENIECLIPKNLLNNFPEYFTNEQQTPLATNLSEMTENGLIIMSALSQNNTPQLSAQLLRSGQSKNSKGKFRTFFPQKWPVAKTNMSPFSFSRYSHFQSLIIRNWYYLDNINNIQGPFSCVEMDNWYRKNLLNADLLISYKSRDLTSFVRVQDILKDSENPKCSKILKQMYRRSSSAIRNQQRVSNDSPISKASTELSLSNNNSCQKQRQPIWGVDTEYLLSV</sequence>
<dbReference type="EMBL" id="CAJJDM010000033">
    <property type="protein sequence ID" value="CAD8063351.1"/>
    <property type="molecule type" value="Genomic_DNA"/>
</dbReference>